<keyword evidence="2" id="KW-1185">Reference proteome</keyword>
<gene>
    <name evidence="1" type="ORF">Glove_309g119</name>
</gene>
<protein>
    <submittedName>
        <fullName evidence="1">Uncharacterized protein</fullName>
    </submittedName>
</protein>
<dbReference type="EMBL" id="PQFF01000283">
    <property type="protein sequence ID" value="RHZ66090.1"/>
    <property type="molecule type" value="Genomic_DNA"/>
</dbReference>
<reference evidence="1 2" key="1">
    <citation type="submission" date="2018-08" db="EMBL/GenBank/DDBJ databases">
        <title>Genome and evolution of the arbuscular mycorrhizal fungus Diversispora epigaea (formerly Glomus versiforme) and its bacterial endosymbionts.</title>
        <authorList>
            <person name="Sun X."/>
            <person name="Fei Z."/>
            <person name="Harrison M."/>
        </authorList>
    </citation>
    <scope>NUCLEOTIDE SEQUENCE [LARGE SCALE GENOMIC DNA]</scope>
    <source>
        <strain evidence="1 2">IT104</strain>
    </source>
</reference>
<evidence type="ECO:0000313" key="1">
    <source>
        <dbReference type="EMBL" id="RHZ66090.1"/>
    </source>
</evidence>
<dbReference type="Proteomes" id="UP000266861">
    <property type="component" value="Unassembled WGS sequence"/>
</dbReference>
<dbReference type="AlphaFoldDB" id="A0A397HZQ7"/>
<organism evidence="1 2">
    <name type="scientific">Diversispora epigaea</name>
    <dbReference type="NCBI Taxonomy" id="1348612"/>
    <lineage>
        <taxon>Eukaryota</taxon>
        <taxon>Fungi</taxon>
        <taxon>Fungi incertae sedis</taxon>
        <taxon>Mucoromycota</taxon>
        <taxon>Glomeromycotina</taxon>
        <taxon>Glomeromycetes</taxon>
        <taxon>Diversisporales</taxon>
        <taxon>Diversisporaceae</taxon>
        <taxon>Diversispora</taxon>
    </lineage>
</organism>
<sequence length="54" mass="6098">MVWIYIGAGEGNGVEVGDENDVEKKWCGFVLVLNKMVWIYIGVGEENGVDLYWC</sequence>
<proteinExistence type="predicted"/>
<accession>A0A397HZQ7</accession>
<comment type="caution">
    <text evidence="1">The sequence shown here is derived from an EMBL/GenBank/DDBJ whole genome shotgun (WGS) entry which is preliminary data.</text>
</comment>
<evidence type="ECO:0000313" key="2">
    <source>
        <dbReference type="Proteomes" id="UP000266861"/>
    </source>
</evidence>
<name>A0A397HZQ7_9GLOM</name>